<keyword evidence="3" id="KW-1185">Reference proteome</keyword>
<feature type="compositionally biased region" description="Basic and acidic residues" evidence="1">
    <location>
        <begin position="118"/>
        <end position="128"/>
    </location>
</feature>
<dbReference type="AlphaFoldDB" id="A0A6A5X301"/>
<feature type="region of interest" description="Disordered" evidence="1">
    <location>
        <begin position="102"/>
        <end position="128"/>
    </location>
</feature>
<dbReference type="EMBL" id="ML977558">
    <property type="protein sequence ID" value="KAF2007126.1"/>
    <property type="molecule type" value="Genomic_DNA"/>
</dbReference>
<protein>
    <recommendedName>
        <fullName evidence="4">Protein NO VEIN C-terminal domain-containing protein</fullName>
    </recommendedName>
</protein>
<feature type="compositionally biased region" description="Polar residues" evidence="1">
    <location>
        <begin position="102"/>
        <end position="117"/>
    </location>
</feature>
<sequence>MSENNTPPLKAAPSSHKTPSVRSIGSVLVLPLRRKFSRLFQRKEKIKPTQSESVIESIHSPENGFLHELIQYLDDCSYNNKIPTSFLGFIVTECTLIIETNENNFPGSQNDPTSEVGTSKRENSVHHSLGETGKNYQSILPFVSDLPIRSGSIAFHRNTNAKTEFHISPSNRSAYRKFQRDLKGLRAIDILFLKKLEKISFRIDLGDGLTCASIQKSCVPESGLLTIRHLDNQSTTPKELEQYYVFSNNSDRVDAAREKIEVAFPVHATTQTPLISEDGHNIFAGRPLQRFKQFKFLVQSDFTTSPDEPDQISDCQRNAAIWEGVGELFCEAIRKFATKDHPLEYSWLEYLPGPPLEGIWPTVVRQLQEMPILKSWENGKFKRPVDLRYVHEASRHEGVPILGDLTDHEQKAIDQSGEIYLSPKFDMYVDKVKAIGVKQIGWKELLDRLQADLDIPSPYYGSRATLGTQSPISQLKSRSSDDPWHETFAELFVNLLRDPDLTDLHEEMKRMRIIPLRDGTVVPWKRFASASEVYFPYTEGIAVPMGISVKLVYTDSVKRKAFYRAMGVSDCPTDLVLTHIRHLHDSLRSVLSESSRSLPIIPDILDHFIYLFHFHPVTSTEIPWLLVPTHNSQLQPINKPVYLLSNTEYGTQQLLLDQDGTDHDGIAMFFMQELLDLEPPTESKHVPHHGLPFRKWLENVTAPRYSPPLVDTTGNSTKLSEIFLAVLERKPEKFVGMLKADWPEYKESIPAHLSELQQLKVLSETGQRVELRSTYLPTPQIREQLKRFKNPSLISLLKLPLDLDESNRDEWMFLKEVGVRTEPDGDFYRLFLAEMGRTGALRELDVAWVQSKLPGLESAEDRQSLQSYTERILLKHNSVKHVFGQRASEKVSTFALDGSMKSWPSQFPNATGSEGVKTTPLLHYPIKNAFTPEGRDSGWPSYESWNECSEPKFSWTGYDNKAWTPAEYCVLIDQVRQSARTAGTTSRQSYNRTGSLSARYSRSNYGVMIGALGEAYVLEILSGLNLPTFSRTHFMRNNWYSFGRRFLEAHDDFPGKPYPGIESKGKFQYIDHDGTLTSYFKEKCVGGFPGDSSTPRKGGATSGTGDETQLPITYWIEIKCTTSSSSTAFNLDQAQYSWMEKTSLYGYGSTRDKSRTLYVILHVYNLGTQIGMNIFVDPWRLQGTILDTFRTDRYSKWGSKLRTSTGW</sequence>
<gene>
    <name evidence="2" type="ORF">P154DRAFT_569823</name>
</gene>
<evidence type="ECO:0000256" key="1">
    <source>
        <dbReference type="SAM" id="MobiDB-lite"/>
    </source>
</evidence>
<dbReference type="PANTHER" id="PTHR32387:SF0">
    <property type="entry name" value="PROTEIN NO VEIN"/>
    <property type="match status" value="1"/>
</dbReference>
<dbReference type="OrthoDB" id="1262810at2759"/>
<evidence type="ECO:0000313" key="3">
    <source>
        <dbReference type="Proteomes" id="UP000799779"/>
    </source>
</evidence>
<proteinExistence type="predicted"/>
<evidence type="ECO:0000313" key="2">
    <source>
        <dbReference type="EMBL" id="KAF2007126.1"/>
    </source>
</evidence>
<organism evidence="2 3">
    <name type="scientific">Amniculicola lignicola CBS 123094</name>
    <dbReference type="NCBI Taxonomy" id="1392246"/>
    <lineage>
        <taxon>Eukaryota</taxon>
        <taxon>Fungi</taxon>
        <taxon>Dikarya</taxon>
        <taxon>Ascomycota</taxon>
        <taxon>Pezizomycotina</taxon>
        <taxon>Dothideomycetes</taxon>
        <taxon>Pleosporomycetidae</taxon>
        <taxon>Pleosporales</taxon>
        <taxon>Amniculicolaceae</taxon>
        <taxon>Amniculicola</taxon>
    </lineage>
</organism>
<dbReference type="InterPro" id="IPR052957">
    <property type="entry name" value="Auxin_embryo_med"/>
</dbReference>
<dbReference type="Proteomes" id="UP000799779">
    <property type="component" value="Unassembled WGS sequence"/>
</dbReference>
<accession>A0A6A5X301</accession>
<reference evidence="2" key="1">
    <citation type="journal article" date="2020" name="Stud. Mycol.">
        <title>101 Dothideomycetes genomes: a test case for predicting lifestyles and emergence of pathogens.</title>
        <authorList>
            <person name="Haridas S."/>
            <person name="Albert R."/>
            <person name="Binder M."/>
            <person name="Bloem J."/>
            <person name="Labutti K."/>
            <person name="Salamov A."/>
            <person name="Andreopoulos B."/>
            <person name="Baker S."/>
            <person name="Barry K."/>
            <person name="Bills G."/>
            <person name="Bluhm B."/>
            <person name="Cannon C."/>
            <person name="Castanera R."/>
            <person name="Culley D."/>
            <person name="Daum C."/>
            <person name="Ezra D."/>
            <person name="Gonzalez J."/>
            <person name="Henrissat B."/>
            <person name="Kuo A."/>
            <person name="Liang C."/>
            <person name="Lipzen A."/>
            <person name="Lutzoni F."/>
            <person name="Magnuson J."/>
            <person name="Mondo S."/>
            <person name="Nolan M."/>
            <person name="Ohm R."/>
            <person name="Pangilinan J."/>
            <person name="Park H.-J."/>
            <person name="Ramirez L."/>
            <person name="Alfaro M."/>
            <person name="Sun H."/>
            <person name="Tritt A."/>
            <person name="Yoshinaga Y."/>
            <person name="Zwiers L.-H."/>
            <person name="Turgeon B."/>
            <person name="Goodwin S."/>
            <person name="Spatafora J."/>
            <person name="Crous P."/>
            <person name="Grigoriev I."/>
        </authorList>
    </citation>
    <scope>NUCLEOTIDE SEQUENCE</scope>
    <source>
        <strain evidence="2">CBS 123094</strain>
    </source>
</reference>
<evidence type="ECO:0008006" key="4">
    <source>
        <dbReference type="Google" id="ProtNLM"/>
    </source>
</evidence>
<dbReference type="PANTHER" id="PTHR32387">
    <property type="entry name" value="WU:FJ29H11"/>
    <property type="match status" value="1"/>
</dbReference>
<name>A0A6A5X301_9PLEO</name>